<evidence type="ECO:0000256" key="3">
    <source>
        <dbReference type="ARBA" id="ARBA00022603"/>
    </source>
</evidence>
<dbReference type="Gene3D" id="3.40.50.150">
    <property type="entry name" value="Vaccinia Virus protein VP39"/>
    <property type="match status" value="1"/>
</dbReference>
<feature type="binding site" evidence="7 8">
    <location>
        <position position="28"/>
    </location>
    <ligand>
        <name>S-adenosyl-L-methionine</name>
        <dbReference type="ChEBI" id="CHEBI:59789"/>
    </ligand>
</feature>
<evidence type="ECO:0000259" key="9">
    <source>
        <dbReference type="SMART" id="SM00650"/>
    </source>
</evidence>
<dbReference type="InterPro" id="IPR029063">
    <property type="entry name" value="SAM-dependent_MTases_sf"/>
</dbReference>
<dbReference type="Gene3D" id="1.10.8.100">
    <property type="entry name" value="Ribosomal RNA adenine dimethylase-like, domain 2"/>
    <property type="match status" value="1"/>
</dbReference>
<dbReference type="HAMAP" id="MF_00607">
    <property type="entry name" value="16SrRNA_methyltr_A"/>
    <property type="match status" value="1"/>
</dbReference>
<dbReference type="InterPro" id="IPR001737">
    <property type="entry name" value="KsgA/Erm"/>
</dbReference>
<reference evidence="10" key="1">
    <citation type="submission" date="2020-10" db="EMBL/GenBank/DDBJ databases">
        <authorList>
            <person name="Kadnikov V."/>
            <person name="Beletsky A.V."/>
            <person name="Mardanov A.V."/>
            <person name="Karnachuk O.V."/>
            <person name="Ravin N.V."/>
        </authorList>
    </citation>
    <scope>NUCLEOTIDE SEQUENCE</scope>
    <source>
        <strain evidence="10">Bu02</strain>
    </source>
</reference>
<reference evidence="10" key="2">
    <citation type="journal article" date="2023" name="Biology">
        <title>Prokaryotic Life Associated with Coal-Fire Gas Vents Revealed by Metagenomics.</title>
        <authorList>
            <person name="Kadnikov V.V."/>
            <person name="Mardanov A.V."/>
            <person name="Beletsky A.V."/>
            <person name="Karnachuk O.V."/>
            <person name="Ravin N.V."/>
        </authorList>
    </citation>
    <scope>NUCLEOTIDE SEQUENCE</scope>
    <source>
        <strain evidence="10">Bu02</strain>
    </source>
</reference>
<dbReference type="PROSITE" id="PS01131">
    <property type="entry name" value="RRNA_A_DIMETH"/>
    <property type="match status" value="1"/>
</dbReference>
<dbReference type="SUPFAM" id="SSF53335">
    <property type="entry name" value="S-adenosyl-L-methionine-dependent methyltransferases"/>
    <property type="match status" value="1"/>
</dbReference>
<dbReference type="NCBIfam" id="TIGR00755">
    <property type="entry name" value="ksgA"/>
    <property type="match status" value="1"/>
</dbReference>
<evidence type="ECO:0000256" key="8">
    <source>
        <dbReference type="PROSITE-ProRule" id="PRU01026"/>
    </source>
</evidence>
<keyword evidence="6 7" id="KW-0694">RNA-binding</keyword>
<dbReference type="GO" id="GO:0005737">
    <property type="term" value="C:cytoplasm"/>
    <property type="evidence" value="ECO:0007669"/>
    <property type="project" value="UniProtKB-SubCell"/>
</dbReference>
<comment type="subcellular location">
    <subcellularLocation>
        <location evidence="7">Cytoplasm</location>
    </subcellularLocation>
</comment>
<sequence>MTSPHKTYGNILKEHGLSLKKRLGQHFMLDPQLLDTIASIMIPGSSWVAFEIGAGIGTLTRALSKRARWVYAVEIDEDLKGAVAQTCQGLSNVTWIWGDALKTDLSGRTLKETHLECSLVLCGNLPYYITSEVLYTALVKRSSWTRMAFVVQEEVGERMVASPGSRQFGRTSLWCQYRAKVTLVKKIPPGAFVPPPEVGSCLVVLDVYPSFPLTEAEEELLDRISRVVFAQRRKTILKSLLDLVPEKDVLYRTITENQLDPRKRPEALTVDEFISLTRALSKLSCAI</sequence>
<protein>
    <recommendedName>
        <fullName evidence="7">Ribosomal RNA small subunit methyltransferase A</fullName>
        <ecNumber evidence="7">2.1.1.182</ecNumber>
    </recommendedName>
    <alternativeName>
        <fullName evidence="7">16S rRNA (adenine(1518)-N(6)/adenine(1519)-N(6))-dimethyltransferase</fullName>
    </alternativeName>
    <alternativeName>
        <fullName evidence="7">16S rRNA dimethyladenosine transferase</fullName>
    </alternativeName>
    <alternativeName>
        <fullName evidence="7">16S rRNA dimethylase</fullName>
    </alternativeName>
    <alternativeName>
        <fullName evidence="7">S-adenosylmethionine-6-N', N'-adenosyl(rRNA) dimethyltransferase</fullName>
    </alternativeName>
</protein>
<gene>
    <name evidence="7 10" type="primary">rsmA</name>
    <name evidence="7" type="synonym">ksgA</name>
    <name evidence="10" type="ORF">IMF26_06805</name>
</gene>
<dbReference type="GO" id="GO:0052908">
    <property type="term" value="F:16S rRNA (adenine(1518)-N(6)/adenine(1519)-N(6))-dimethyltransferase activity"/>
    <property type="evidence" value="ECO:0007669"/>
    <property type="project" value="UniProtKB-EC"/>
</dbReference>
<dbReference type="EC" id="2.1.1.182" evidence="7"/>
<feature type="domain" description="Ribosomal RNA adenine methylase transferase N-terminal" evidence="9">
    <location>
        <begin position="36"/>
        <end position="209"/>
    </location>
</feature>
<dbReference type="PROSITE" id="PS51689">
    <property type="entry name" value="SAM_RNA_A_N6_MT"/>
    <property type="match status" value="1"/>
</dbReference>
<keyword evidence="4 7" id="KW-0808">Transferase</keyword>
<dbReference type="PANTHER" id="PTHR11727">
    <property type="entry name" value="DIMETHYLADENOSINE TRANSFERASE"/>
    <property type="match status" value="1"/>
</dbReference>
<dbReference type="AlphaFoldDB" id="A0AAT9L9R0"/>
<dbReference type="PANTHER" id="PTHR11727:SF7">
    <property type="entry name" value="DIMETHYLADENOSINE TRANSFERASE-RELATED"/>
    <property type="match status" value="1"/>
</dbReference>
<proteinExistence type="inferred from homology"/>
<organism evidence="10">
    <name type="scientific">Candidatus Fermentithermobacillus carboniphilus</name>
    <dbReference type="NCBI Taxonomy" id="3085328"/>
    <lineage>
        <taxon>Bacteria</taxon>
        <taxon>Bacillati</taxon>
        <taxon>Bacillota</taxon>
        <taxon>Candidatus Fermentithermobacillia</taxon>
        <taxon>Candidatus Fermentithermobacillales</taxon>
        <taxon>Candidatus Fermentithermobacillaceae</taxon>
        <taxon>Candidatus Fermentithermobacillus</taxon>
    </lineage>
</organism>
<feature type="binding site" evidence="7 8">
    <location>
        <position position="99"/>
    </location>
    <ligand>
        <name>S-adenosyl-L-methionine</name>
        <dbReference type="ChEBI" id="CHEBI:59789"/>
    </ligand>
</feature>
<keyword evidence="5 7" id="KW-0949">S-adenosyl-L-methionine</keyword>
<dbReference type="InterPro" id="IPR023165">
    <property type="entry name" value="rRNA_Ade_diMease-like_C"/>
</dbReference>
<dbReference type="KEGG" id="fcz:IMF26_06805"/>
<evidence type="ECO:0000256" key="4">
    <source>
        <dbReference type="ARBA" id="ARBA00022679"/>
    </source>
</evidence>
<comment type="catalytic activity">
    <reaction evidence="7">
        <text>adenosine(1518)/adenosine(1519) in 16S rRNA + 4 S-adenosyl-L-methionine = N(6)-dimethyladenosine(1518)/N(6)-dimethyladenosine(1519) in 16S rRNA + 4 S-adenosyl-L-homocysteine + 4 H(+)</text>
        <dbReference type="Rhea" id="RHEA:19609"/>
        <dbReference type="Rhea" id="RHEA-COMP:10232"/>
        <dbReference type="Rhea" id="RHEA-COMP:10233"/>
        <dbReference type="ChEBI" id="CHEBI:15378"/>
        <dbReference type="ChEBI" id="CHEBI:57856"/>
        <dbReference type="ChEBI" id="CHEBI:59789"/>
        <dbReference type="ChEBI" id="CHEBI:74411"/>
        <dbReference type="ChEBI" id="CHEBI:74493"/>
        <dbReference type="EC" id="2.1.1.182"/>
    </reaction>
</comment>
<dbReference type="InterPro" id="IPR011530">
    <property type="entry name" value="rRNA_adenine_dimethylase"/>
</dbReference>
<evidence type="ECO:0000256" key="2">
    <source>
        <dbReference type="ARBA" id="ARBA00022552"/>
    </source>
</evidence>
<dbReference type="EMBL" id="CP062796">
    <property type="protein sequence ID" value="QUL97811.1"/>
    <property type="molecule type" value="Genomic_DNA"/>
</dbReference>
<dbReference type="InterPro" id="IPR020596">
    <property type="entry name" value="rRNA_Ade_Mease_Trfase_CS"/>
</dbReference>
<keyword evidence="1 7" id="KW-0963">Cytoplasm</keyword>
<comment type="similarity">
    <text evidence="7">Belongs to the class I-like SAM-binding methyltransferase superfamily. rRNA adenine N(6)-methyltransferase family. RsmA subfamily.</text>
</comment>
<dbReference type="SMART" id="SM00650">
    <property type="entry name" value="rADc"/>
    <property type="match status" value="1"/>
</dbReference>
<keyword evidence="3 7" id="KW-0489">Methyltransferase</keyword>
<evidence type="ECO:0000256" key="6">
    <source>
        <dbReference type="ARBA" id="ARBA00022884"/>
    </source>
</evidence>
<comment type="function">
    <text evidence="7">Specifically dimethylates two adjacent adenosines (A1518 and A1519) in the loop of a conserved hairpin near the 3'-end of 16S rRNA in the 30S particle. May play a critical role in biogenesis of 30S subunits.</text>
</comment>
<evidence type="ECO:0000256" key="7">
    <source>
        <dbReference type="HAMAP-Rule" id="MF_00607"/>
    </source>
</evidence>
<dbReference type="GO" id="GO:0003723">
    <property type="term" value="F:RNA binding"/>
    <property type="evidence" value="ECO:0007669"/>
    <property type="project" value="UniProtKB-UniRule"/>
</dbReference>
<name>A0AAT9L9R0_9FIRM</name>
<evidence type="ECO:0000256" key="5">
    <source>
        <dbReference type="ARBA" id="ARBA00022691"/>
    </source>
</evidence>
<evidence type="ECO:0000313" key="10">
    <source>
        <dbReference type="EMBL" id="QUL97811.1"/>
    </source>
</evidence>
<feature type="binding site" evidence="7 8">
    <location>
        <position position="74"/>
    </location>
    <ligand>
        <name>S-adenosyl-L-methionine</name>
        <dbReference type="ChEBI" id="CHEBI:59789"/>
    </ligand>
</feature>
<dbReference type="Pfam" id="PF00398">
    <property type="entry name" value="RrnaAD"/>
    <property type="match status" value="1"/>
</dbReference>
<feature type="binding site" evidence="7 8">
    <location>
        <position position="124"/>
    </location>
    <ligand>
        <name>S-adenosyl-L-methionine</name>
        <dbReference type="ChEBI" id="CHEBI:59789"/>
    </ligand>
</feature>
<evidence type="ECO:0000256" key="1">
    <source>
        <dbReference type="ARBA" id="ARBA00022490"/>
    </source>
</evidence>
<dbReference type="InterPro" id="IPR020598">
    <property type="entry name" value="rRNA_Ade_methylase_Trfase_N"/>
</dbReference>
<feature type="binding site" evidence="7 8">
    <location>
        <position position="26"/>
    </location>
    <ligand>
        <name>S-adenosyl-L-methionine</name>
        <dbReference type="ChEBI" id="CHEBI:59789"/>
    </ligand>
</feature>
<accession>A0AAT9L9R0</accession>
<keyword evidence="2 7" id="KW-0698">rRNA processing</keyword>
<feature type="binding site" evidence="7 8">
    <location>
        <position position="53"/>
    </location>
    <ligand>
        <name>S-adenosyl-L-methionine</name>
        <dbReference type="ChEBI" id="CHEBI:59789"/>
    </ligand>
</feature>